<dbReference type="EMBL" id="MKKU01000442">
    <property type="protein sequence ID" value="RNF12239.1"/>
    <property type="molecule type" value="Genomic_DNA"/>
</dbReference>
<feature type="region of interest" description="Disordered" evidence="1">
    <location>
        <begin position="88"/>
        <end position="193"/>
    </location>
</feature>
<comment type="caution">
    <text evidence="2">The sequence shown here is derived from an EMBL/GenBank/DDBJ whole genome shotgun (WGS) entry which is preliminary data.</text>
</comment>
<name>A0A422P3F2_9TRYP</name>
<evidence type="ECO:0000313" key="3">
    <source>
        <dbReference type="Proteomes" id="UP000284403"/>
    </source>
</evidence>
<dbReference type="GeneID" id="40320164"/>
<organism evidence="2 3">
    <name type="scientific">Trypanosoma conorhini</name>
    <dbReference type="NCBI Taxonomy" id="83891"/>
    <lineage>
        <taxon>Eukaryota</taxon>
        <taxon>Discoba</taxon>
        <taxon>Euglenozoa</taxon>
        <taxon>Kinetoplastea</taxon>
        <taxon>Metakinetoplastina</taxon>
        <taxon>Trypanosomatida</taxon>
        <taxon>Trypanosomatidae</taxon>
        <taxon>Trypanosoma</taxon>
    </lineage>
</organism>
<feature type="compositionally biased region" description="Acidic residues" evidence="1">
    <location>
        <begin position="163"/>
        <end position="193"/>
    </location>
</feature>
<evidence type="ECO:0000313" key="2">
    <source>
        <dbReference type="EMBL" id="RNF12239.1"/>
    </source>
</evidence>
<feature type="compositionally biased region" description="Low complexity" evidence="1">
    <location>
        <begin position="113"/>
        <end position="125"/>
    </location>
</feature>
<reference evidence="2 3" key="1">
    <citation type="journal article" date="2018" name="BMC Genomics">
        <title>Genomic comparison of Trypanosoma conorhini and Trypanosoma rangeli to Trypanosoma cruzi strains of high and low virulence.</title>
        <authorList>
            <person name="Bradwell K.R."/>
            <person name="Koparde V.N."/>
            <person name="Matveyev A.V."/>
            <person name="Serrano M.G."/>
            <person name="Alves J.M."/>
            <person name="Parikh H."/>
            <person name="Huang B."/>
            <person name="Lee V."/>
            <person name="Espinosa-Alvarez O."/>
            <person name="Ortiz P.A."/>
            <person name="Costa-Martins A.G."/>
            <person name="Teixeira M.M."/>
            <person name="Buck G.A."/>
        </authorList>
    </citation>
    <scope>NUCLEOTIDE SEQUENCE [LARGE SCALE GENOMIC DNA]</scope>
    <source>
        <strain evidence="2 3">025E</strain>
    </source>
</reference>
<dbReference type="AlphaFoldDB" id="A0A422P3F2"/>
<keyword evidence="3" id="KW-1185">Reference proteome</keyword>
<feature type="compositionally biased region" description="Acidic residues" evidence="1">
    <location>
        <begin position="126"/>
        <end position="146"/>
    </location>
</feature>
<proteinExistence type="predicted"/>
<accession>A0A422P3F2</accession>
<dbReference type="Proteomes" id="UP000284403">
    <property type="component" value="Unassembled WGS sequence"/>
</dbReference>
<sequence>MSKFDKSVCDWISSASIDLQSKHEILANVINTIDRYKEMEEAAKVKKPPISGRPTAWRKRQPREQKDASAIDYKFSEEVNEAIYQLDHPEISPVPPTVTQEQGNEQANEKENANAIEENANVIEENANDNEENANVVEESERENEENEHVSATEENVNAIEENANENEENANENEENANVIEETERENEENEH</sequence>
<evidence type="ECO:0000256" key="1">
    <source>
        <dbReference type="SAM" id="MobiDB-lite"/>
    </source>
</evidence>
<gene>
    <name evidence="2" type="ORF">Tco025E_06553</name>
</gene>
<dbReference type="RefSeq" id="XP_029226522.1">
    <property type="nucleotide sequence ID" value="XM_029373428.1"/>
</dbReference>
<feature type="region of interest" description="Disordered" evidence="1">
    <location>
        <begin position="42"/>
        <end position="68"/>
    </location>
</feature>
<feature type="compositionally biased region" description="Low complexity" evidence="1">
    <location>
        <begin position="153"/>
        <end position="162"/>
    </location>
</feature>
<protein>
    <submittedName>
        <fullName evidence="2">Putative regulatory subunit of protein kinase a-like protein</fullName>
    </submittedName>
</protein>
<feature type="non-terminal residue" evidence="2">
    <location>
        <position position="193"/>
    </location>
</feature>